<proteinExistence type="predicted"/>
<gene>
    <name evidence="1" type="ORF">B5M45_07495</name>
</gene>
<comment type="caution">
    <text evidence="1">The sequence shown here is derived from an EMBL/GenBank/DDBJ whole genome shotgun (WGS) entry which is preliminary data.</text>
</comment>
<protein>
    <submittedName>
        <fullName evidence="1">Uncharacterized protein</fullName>
    </submittedName>
</protein>
<dbReference type="AlphaFoldDB" id="A0A1X0YAP1"/>
<dbReference type="Proteomes" id="UP000193040">
    <property type="component" value="Unassembled WGS sequence"/>
</dbReference>
<reference evidence="1 2" key="1">
    <citation type="submission" date="2017-03" db="EMBL/GenBank/DDBJ databases">
        <title>Genomic insights into Mycobacterium simiae human colonization.</title>
        <authorList>
            <person name="Steffani J.L."/>
            <person name="Brunck M.E."/>
            <person name="Cruz E."/>
            <person name="Montiel R."/>
            <person name="Barona F."/>
        </authorList>
    </citation>
    <scope>NUCLEOTIDE SEQUENCE [LARGE SCALE GENOMIC DNA]</scope>
    <source>
        <strain evidence="1 2">MsiGto</strain>
    </source>
</reference>
<organism evidence="1 2">
    <name type="scientific">Mycobacterium simiae</name>
    <name type="common">Mycobacterium habana</name>
    <dbReference type="NCBI Taxonomy" id="1784"/>
    <lineage>
        <taxon>Bacteria</taxon>
        <taxon>Bacillati</taxon>
        <taxon>Actinomycetota</taxon>
        <taxon>Actinomycetes</taxon>
        <taxon>Mycobacteriales</taxon>
        <taxon>Mycobacteriaceae</taxon>
        <taxon>Mycobacterium</taxon>
        <taxon>Mycobacterium simiae complex</taxon>
    </lineage>
</organism>
<accession>A0A1X0YAP1</accession>
<sequence length="90" mass="10106">MGQATIYKWGMSGHHPANTFTRVVRRAMPASLADRQTTTRGYPRLRSRFLPMFSNAGNHLGTVDSLGWRDDLGDHKRVHGKLLGDVQCAR</sequence>
<name>A0A1X0YAP1_MYCSI</name>
<evidence type="ECO:0000313" key="2">
    <source>
        <dbReference type="Proteomes" id="UP000193040"/>
    </source>
</evidence>
<dbReference type="EMBL" id="MZZM01000013">
    <property type="protein sequence ID" value="ORJ62271.1"/>
    <property type="molecule type" value="Genomic_DNA"/>
</dbReference>
<evidence type="ECO:0000313" key="1">
    <source>
        <dbReference type="EMBL" id="ORJ62271.1"/>
    </source>
</evidence>
<keyword evidence="2" id="KW-1185">Reference proteome</keyword>